<dbReference type="PANTHER" id="PTHR21388">
    <property type="entry name" value="BETA-DEFENSIN-RELATED"/>
    <property type="match status" value="1"/>
</dbReference>
<evidence type="ECO:0000256" key="4">
    <source>
        <dbReference type="ARBA" id="ARBA00022525"/>
    </source>
</evidence>
<comment type="similarity">
    <text evidence="3">Belongs to the beta-defensin family.</text>
</comment>
<feature type="domain" description="Beta-defensin-like" evidence="10">
    <location>
        <begin position="219"/>
        <end position="252"/>
    </location>
</feature>
<evidence type="ECO:0000256" key="9">
    <source>
        <dbReference type="ARBA" id="ARBA00023157"/>
    </source>
</evidence>
<gene>
    <name evidence="11" type="primary">AvBD1</name>
    <name evidence="11" type="ORF">AV530_011517</name>
</gene>
<keyword evidence="12" id="KW-1185">Reference proteome</keyword>
<dbReference type="GO" id="GO:0050829">
    <property type="term" value="P:defense response to Gram-negative bacterium"/>
    <property type="evidence" value="ECO:0007669"/>
    <property type="project" value="TreeGrafter"/>
</dbReference>
<evidence type="ECO:0000256" key="6">
    <source>
        <dbReference type="ARBA" id="ARBA00022729"/>
    </source>
</evidence>
<comment type="caution">
    <text evidence="11">The sequence shown here is derived from an EMBL/GenBank/DDBJ whole genome shotgun (WGS) entry which is preliminary data.</text>
</comment>
<protein>
    <submittedName>
        <fullName evidence="11">Gallinacin-1 alpha</fullName>
    </submittedName>
</protein>
<keyword evidence="5" id="KW-0929">Antimicrobial</keyword>
<evidence type="ECO:0000259" key="10">
    <source>
        <dbReference type="Pfam" id="PF00711"/>
    </source>
</evidence>
<dbReference type="STRING" id="372326.A0A1V4JVE5"/>
<evidence type="ECO:0000256" key="3">
    <source>
        <dbReference type="ARBA" id="ARBA00007371"/>
    </source>
</evidence>
<reference evidence="11 12" key="1">
    <citation type="submission" date="2016-02" db="EMBL/GenBank/DDBJ databases">
        <title>Band-tailed pigeon sequencing and assembly.</title>
        <authorList>
            <person name="Soares A.E."/>
            <person name="Novak B.J."/>
            <person name="Rice E.S."/>
            <person name="O'Connell B."/>
            <person name="Chang D."/>
            <person name="Weber S."/>
            <person name="Shapiro B."/>
        </authorList>
    </citation>
    <scope>NUCLEOTIDE SEQUENCE [LARGE SCALE GENOMIC DNA]</scope>
    <source>
        <strain evidence="11">BTP2013</strain>
        <tissue evidence="11">Blood</tissue>
    </source>
</reference>
<accession>A0A1V4JVE5</accession>
<keyword evidence="8" id="KW-0044">Antibiotic</keyword>
<keyword evidence="7" id="KW-0211">Defensin</keyword>
<keyword evidence="9" id="KW-1015">Disulfide bond</keyword>
<evidence type="ECO:0000256" key="5">
    <source>
        <dbReference type="ARBA" id="ARBA00022529"/>
    </source>
</evidence>
<evidence type="ECO:0000256" key="7">
    <source>
        <dbReference type="ARBA" id="ARBA00022940"/>
    </source>
</evidence>
<name>A0A1V4JVE5_PATFA</name>
<dbReference type="InterPro" id="IPR001855">
    <property type="entry name" value="Defensin_beta-like"/>
</dbReference>
<keyword evidence="6" id="KW-0732">Signal</keyword>
<keyword evidence="4" id="KW-0964">Secreted</keyword>
<evidence type="ECO:0000313" key="12">
    <source>
        <dbReference type="Proteomes" id="UP000190648"/>
    </source>
</evidence>
<dbReference type="Pfam" id="PF00711">
    <property type="entry name" value="Defensin_beta"/>
    <property type="match status" value="1"/>
</dbReference>
<evidence type="ECO:0000256" key="8">
    <source>
        <dbReference type="ARBA" id="ARBA00023022"/>
    </source>
</evidence>
<dbReference type="SUPFAM" id="SSF57392">
    <property type="entry name" value="Defensin-like"/>
    <property type="match status" value="1"/>
</dbReference>
<dbReference type="GO" id="GO:0050830">
    <property type="term" value="P:defense response to Gram-positive bacterium"/>
    <property type="evidence" value="ECO:0007669"/>
    <property type="project" value="TreeGrafter"/>
</dbReference>
<dbReference type="EMBL" id="LSYS01006066">
    <property type="protein sequence ID" value="OPJ76133.1"/>
    <property type="molecule type" value="Genomic_DNA"/>
</dbReference>
<dbReference type="GO" id="GO:0031731">
    <property type="term" value="F:CCR6 chemokine receptor binding"/>
    <property type="evidence" value="ECO:0007669"/>
    <property type="project" value="TreeGrafter"/>
</dbReference>
<dbReference type="GO" id="GO:0002227">
    <property type="term" value="P:innate immune response in mucosa"/>
    <property type="evidence" value="ECO:0007669"/>
    <property type="project" value="TreeGrafter"/>
</dbReference>
<dbReference type="Proteomes" id="UP000190648">
    <property type="component" value="Unassembled WGS sequence"/>
</dbReference>
<evidence type="ECO:0000313" key="11">
    <source>
        <dbReference type="EMBL" id="OPJ76133.1"/>
    </source>
</evidence>
<dbReference type="AlphaFoldDB" id="A0A1V4JVE5"/>
<proteinExistence type="inferred from homology"/>
<organism evidence="11 12">
    <name type="scientific">Patagioenas fasciata monilis</name>
    <dbReference type="NCBI Taxonomy" id="372326"/>
    <lineage>
        <taxon>Eukaryota</taxon>
        <taxon>Metazoa</taxon>
        <taxon>Chordata</taxon>
        <taxon>Craniata</taxon>
        <taxon>Vertebrata</taxon>
        <taxon>Euteleostomi</taxon>
        <taxon>Archelosauria</taxon>
        <taxon>Archosauria</taxon>
        <taxon>Dinosauria</taxon>
        <taxon>Saurischia</taxon>
        <taxon>Theropoda</taxon>
        <taxon>Coelurosauria</taxon>
        <taxon>Aves</taxon>
        <taxon>Neognathae</taxon>
        <taxon>Neoaves</taxon>
        <taxon>Columbimorphae</taxon>
        <taxon>Columbiformes</taxon>
        <taxon>Columbidae</taxon>
        <taxon>Patagioenas</taxon>
    </lineage>
</organism>
<sequence length="256" mass="28460">MRERLDTRGSWWVWWDLYIKTSIRSFGVSQLQPCEDLGQTLAMKILYLLFPLLLLLVQSAADHSFNFFSVHDLPWHQEAQTDAYDGRDSACSGAAVSPINMQEFVQDSATAANLSGVEDPELPEQDIPLASGFWNHLLMSSPLPVPAVPRCCDSKSGNVQVVPAWIVKACCQHLLNQHLLQPCEDPGQASAMRILYLLFPLLLLLAQGAAGSTWAPGNKKECLRANGYCGFLKCSFPFVVSGKCSKFFFCCKRLWG</sequence>
<comment type="subcellular location">
    <subcellularLocation>
        <location evidence="1">Cytoplasmic granule</location>
    </subcellularLocation>
    <subcellularLocation>
        <location evidence="2">Secreted</location>
    </subcellularLocation>
</comment>
<dbReference type="OrthoDB" id="9393869at2759"/>
<evidence type="ECO:0000256" key="1">
    <source>
        <dbReference type="ARBA" id="ARBA00004463"/>
    </source>
</evidence>
<evidence type="ECO:0000256" key="2">
    <source>
        <dbReference type="ARBA" id="ARBA00004613"/>
    </source>
</evidence>
<dbReference type="GO" id="GO:0005615">
    <property type="term" value="C:extracellular space"/>
    <property type="evidence" value="ECO:0007669"/>
    <property type="project" value="TreeGrafter"/>
</dbReference>
<dbReference type="PANTHER" id="PTHR21388:SF9">
    <property type="entry name" value="BETA-DEFENSIN 1"/>
    <property type="match status" value="1"/>
</dbReference>